<feature type="transmembrane region" description="Helical" evidence="12">
    <location>
        <begin position="113"/>
        <end position="131"/>
    </location>
</feature>
<keyword evidence="15" id="KW-1185">Reference proteome</keyword>
<dbReference type="InterPro" id="IPR023380">
    <property type="entry name" value="DsbB-like_sf"/>
</dbReference>
<keyword evidence="4 12" id="KW-0812">Transmembrane</keyword>
<evidence type="ECO:0000256" key="3">
    <source>
        <dbReference type="ARBA" id="ARBA00022448"/>
    </source>
</evidence>
<dbReference type="GO" id="GO:0015035">
    <property type="term" value="F:protein-disulfide reductase activity"/>
    <property type="evidence" value="ECO:0007669"/>
    <property type="project" value="InterPro"/>
</dbReference>
<dbReference type="PANTHER" id="PTHR43469:SF1">
    <property type="entry name" value="SPBETA PROPHAGE-DERIVED DISULFIDE BOND FORMATION PROTEIN B"/>
    <property type="match status" value="1"/>
</dbReference>
<dbReference type="Proteomes" id="UP000258613">
    <property type="component" value="Chromosome"/>
</dbReference>
<dbReference type="KEGG" id="nag:AArcMg_3315"/>
<evidence type="ECO:0000313" key="13">
    <source>
        <dbReference type="EMBL" id="AXR79526.1"/>
    </source>
</evidence>
<evidence type="ECO:0000256" key="11">
    <source>
        <dbReference type="ARBA" id="ARBA00023284"/>
    </source>
</evidence>
<dbReference type="InterPro" id="IPR012187">
    <property type="entry name" value="Disulphide_bond_form_BdbC"/>
</dbReference>
<evidence type="ECO:0000256" key="1">
    <source>
        <dbReference type="ARBA" id="ARBA00004141"/>
    </source>
</evidence>
<keyword evidence="7" id="KW-0560">Oxidoreductase</keyword>
<reference evidence="14" key="3">
    <citation type="journal article" date="2019" name="Int. J. Syst. Evol. Microbiol.">
        <title>Natronolimnobius sulfurireducens sp. nov. and Halalkaliarchaeum desulfuricum gen. nov., sp. nov., the first sulfur-respiring alkaliphilic haloarchaea from hypersaline alkaline lakes.</title>
        <authorList>
            <person name="Sorokin D.Y."/>
            <person name="Yakimov M."/>
            <person name="Messina E."/>
            <person name="Merkel A.Y."/>
            <person name="Bale N.J."/>
            <person name="Sinninghe Damste J.S."/>
        </authorList>
    </citation>
    <scope>NUCLEOTIDE SEQUENCE</scope>
    <source>
        <strain evidence="14">AArc-Mg</strain>
        <strain evidence="13">AArc1</strain>
    </source>
</reference>
<evidence type="ECO:0000256" key="7">
    <source>
        <dbReference type="ARBA" id="ARBA00023002"/>
    </source>
</evidence>
<dbReference type="GO" id="GO:0016020">
    <property type="term" value="C:membrane"/>
    <property type="evidence" value="ECO:0007669"/>
    <property type="project" value="UniProtKB-SubCell"/>
</dbReference>
<organism evidence="14 15">
    <name type="scientific">Natrarchaeobaculum sulfurireducens</name>
    <dbReference type="NCBI Taxonomy" id="2044521"/>
    <lineage>
        <taxon>Archaea</taxon>
        <taxon>Methanobacteriati</taxon>
        <taxon>Methanobacteriota</taxon>
        <taxon>Stenosarchaea group</taxon>
        <taxon>Halobacteria</taxon>
        <taxon>Halobacteriales</taxon>
        <taxon>Natrialbaceae</taxon>
        <taxon>Natrarchaeobaculum</taxon>
    </lineage>
</organism>
<dbReference type="PIRSF" id="PIRSF036659">
    <property type="entry name" value="BdbC"/>
    <property type="match status" value="1"/>
</dbReference>
<evidence type="ECO:0000313" key="15">
    <source>
        <dbReference type="Proteomes" id="UP000258613"/>
    </source>
</evidence>
<keyword evidence="8 12" id="KW-0472">Membrane</keyword>
<reference evidence="16" key="1">
    <citation type="submission" date="2017-10" db="EMBL/GenBank/DDBJ databases">
        <title>Phenotypic and genomic properties of facultatively anaerobic sulfur-reducing natronoarchaea from hypersaline soda lakes.</title>
        <authorList>
            <person name="Sorokin D.Y."/>
            <person name="Kublanov I.V."/>
            <person name="Roman P."/>
            <person name="Sinninghe Damste J.S."/>
            <person name="Golyshin P.N."/>
            <person name="Rojo D."/>
            <person name="Ciordia S."/>
            <person name="Mena Md.C."/>
            <person name="Ferrer M."/>
            <person name="Messina E."/>
            <person name="Smedile F."/>
            <person name="La Spada G."/>
            <person name="La Cono V."/>
            <person name="Yakimov M.M."/>
        </authorList>
    </citation>
    <scope>NUCLEOTIDE SEQUENCE [LARGE SCALE GENOMIC DNA]</scope>
    <source>
        <strain evidence="16">AArc1</strain>
    </source>
</reference>
<dbReference type="AlphaFoldDB" id="A0A346PUV4"/>
<comment type="similarity">
    <text evidence="2">Belongs to the DsbB family. BdbC subfamily.</text>
</comment>
<accession>A0A346PJ31</accession>
<keyword evidence="5" id="KW-0249">Electron transport</keyword>
<dbReference type="Proteomes" id="UP000258707">
    <property type="component" value="Chromosome"/>
</dbReference>
<sequence>MRRRLLVGCALVAAVATAGSLYFSEIMRFPPCELCWYQRILMYPLVVVLVVGALEDRPGVWKTGLPLSGLGLVLAGYHVVIQATGSSGVTCGVGAGCGAIYWQGLGFLTIPRLSLLAFTLITAGLLALTLFERRTP</sequence>
<dbReference type="PANTHER" id="PTHR43469">
    <property type="entry name" value="DISULFIDE FORMATION PROTEIN-RELATED"/>
    <property type="match status" value="1"/>
</dbReference>
<evidence type="ECO:0000256" key="4">
    <source>
        <dbReference type="ARBA" id="ARBA00022692"/>
    </source>
</evidence>
<dbReference type="KEGG" id="nan:AArc1_3221"/>
<keyword evidence="10" id="KW-0143">Chaperone</keyword>
<keyword evidence="3" id="KW-0813">Transport</keyword>
<feature type="transmembrane region" description="Helical" evidence="12">
    <location>
        <begin position="36"/>
        <end position="54"/>
    </location>
</feature>
<evidence type="ECO:0000313" key="16">
    <source>
        <dbReference type="Proteomes" id="UP000258707"/>
    </source>
</evidence>
<reference evidence="15" key="2">
    <citation type="submission" date="2018-02" db="EMBL/GenBank/DDBJ databases">
        <title>Phenotypic and genomic properties of facultatively anaerobic sulfur-reducing natronoarchaea from hypersaline soda lakes.</title>
        <authorList>
            <person name="Sorokin D.Y."/>
            <person name="Kublanov I.V."/>
            <person name="Roman P."/>
            <person name="Sinninghe Damste J.S."/>
            <person name="Golyshin P.N."/>
            <person name="Rojo D."/>
            <person name="Ciordia S."/>
            <person name="Mena M.D.C."/>
            <person name="Ferrer M."/>
            <person name="Messina E."/>
            <person name="Smedile F."/>
            <person name="La Spada G."/>
            <person name="La Cono V."/>
            <person name="Yakimov M.M."/>
        </authorList>
    </citation>
    <scope>NUCLEOTIDE SEQUENCE [LARGE SCALE GENOMIC DNA]</scope>
    <source>
        <strain evidence="15">AArc-Mg</strain>
    </source>
</reference>
<evidence type="ECO:0000256" key="10">
    <source>
        <dbReference type="ARBA" id="ARBA00023186"/>
    </source>
</evidence>
<name>A0A346PUV4_9EURY</name>
<dbReference type="SUPFAM" id="SSF158442">
    <property type="entry name" value="DsbB-like"/>
    <property type="match status" value="1"/>
</dbReference>
<protein>
    <submittedName>
        <fullName evidence="13">Disulfide bond formation protein DsbB</fullName>
    </submittedName>
    <submittedName>
        <fullName evidence="14">Putative disulfide formation protein</fullName>
    </submittedName>
</protein>
<proteinExistence type="inferred from homology"/>
<accession>A0A346PUV4</accession>
<dbReference type="OrthoDB" id="213767at2157"/>
<keyword evidence="11" id="KW-0676">Redox-active center</keyword>
<dbReference type="Gene3D" id="1.20.1550.10">
    <property type="entry name" value="DsbB-like"/>
    <property type="match status" value="1"/>
</dbReference>
<evidence type="ECO:0000313" key="14">
    <source>
        <dbReference type="EMBL" id="AXR83299.1"/>
    </source>
</evidence>
<dbReference type="EMBL" id="CP027033">
    <property type="protein sequence ID" value="AXR83299.1"/>
    <property type="molecule type" value="Genomic_DNA"/>
</dbReference>
<comment type="subcellular location">
    <subcellularLocation>
        <location evidence="1">Membrane</location>
        <topology evidence="1">Multi-pass membrane protein</topology>
    </subcellularLocation>
</comment>
<dbReference type="RefSeq" id="WP_117365469.1">
    <property type="nucleotide sequence ID" value="NZ_CP024047.1"/>
</dbReference>
<evidence type="ECO:0000256" key="6">
    <source>
        <dbReference type="ARBA" id="ARBA00022989"/>
    </source>
</evidence>
<evidence type="ECO:0000256" key="8">
    <source>
        <dbReference type="ARBA" id="ARBA00023136"/>
    </source>
</evidence>
<gene>
    <name evidence="13" type="ORF">AArc1_3221</name>
    <name evidence="14" type="ORF">AArcMg_3315</name>
</gene>
<evidence type="ECO:0000256" key="5">
    <source>
        <dbReference type="ARBA" id="ARBA00022982"/>
    </source>
</evidence>
<keyword evidence="9" id="KW-1015">Disulfide bond</keyword>
<keyword evidence="6 12" id="KW-1133">Transmembrane helix</keyword>
<dbReference type="GeneID" id="37643806"/>
<dbReference type="GO" id="GO:0006457">
    <property type="term" value="P:protein folding"/>
    <property type="evidence" value="ECO:0007669"/>
    <property type="project" value="InterPro"/>
</dbReference>
<evidence type="ECO:0000256" key="12">
    <source>
        <dbReference type="SAM" id="Phobius"/>
    </source>
</evidence>
<evidence type="ECO:0000256" key="9">
    <source>
        <dbReference type="ARBA" id="ARBA00023157"/>
    </source>
</evidence>
<dbReference type="Pfam" id="PF02600">
    <property type="entry name" value="DsbB"/>
    <property type="match status" value="1"/>
</dbReference>
<evidence type="ECO:0000256" key="2">
    <source>
        <dbReference type="ARBA" id="ARBA00007602"/>
    </source>
</evidence>
<dbReference type="InterPro" id="IPR003752">
    <property type="entry name" value="DiS_bond_form_DsbB/BdbC"/>
</dbReference>
<dbReference type="EMBL" id="CP024047">
    <property type="protein sequence ID" value="AXR79526.1"/>
    <property type="molecule type" value="Genomic_DNA"/>
</dbReference>